<dbReference type="Proteomes" id="UP000027238">
    <property type="component" value="Unassembled WGS sequence"/>
</dbReference>
<reference evidence="4" key="1">
    <citation type="journal article" date="2014" name="Genome Announc.">
        <title>Draft genome sequence of Colletotrichum sublineola, a destructive pathogen of cultivated sorghum.</title>
        <authorList>
            <person name="Baroncelli R."/>
            <person name="Sanz-Martin J.M."/>
            <person name="Rech G.E."/>
            <person name="Sukno S.A."/>
            <person name="Thon M.R."/>
        </authorList>
    </citation>
    <scope>NUCLEOTIDE SEQUENCE [LARGE SCALE GENOMIC DNA]</scope>
    <source>
        <strain evidence="4">TX430BB</strain>
    </source>
</reference>
<dbReference type="HOGENOM" id="CLU_571086_0_0_1"/>
<comment type="caution">
    <text evidence="3">The sequence shown here is derived from an EMBL/GenBank/DDBJ whole genome shotgun (WGS) entry which is preliminary data.</text>
</comment>
<evidence type="ECO:0000313" key="3">
    <source>
        <dbReference type="EMBL" id="KDN64088.1"/>
    </source>
</evidence>
<organism evidence="3 4">
    <name type="scientific">Colletotrichum sublineola</name>
    <name type="common">Sorghum anthracnose fungus</name>
    <dbReference type="NCBI Taxonomy" id="1173701"/>
    <lineage>
        <taxon>Eukaryota</taxon>
        <taxon>Fungi</taxon>
        <taxon>Dikarya</taxon>
        <taxon>Ascomycota</taxon>
        <taxon>Pezizomycotina</taxon>
        <taxon>Sordariomycetes</taxon>
        <taxon>Hypocreomycetidae</taxon>
        <taxon>Glomerellales</taxon>
        <taxon>Glomerellaceae</taxon>
        <taxon>Colletotrichum</taxon>
        <taxon>Colletotrichum graminicola species complex</taxon>
    </lineage>
</organism>
<gene>
    <name evidence="3" type="ORF">CSUB01_05106</name>
</gene>
<dbReference type="EMBL" id="JMSE01001162">
    <property type="protein sequence ID" value="KDN64088.1"/>
    <property type="molecule type" value="Genomic_DNA"/>
</dbReference>
<accession>A0A066X4L7</accession>
<keyword evidence="2" id="KW-0472">Membrane</keyword>
<evidence type="ECO:0000313" key="4">
    <source>
        <dbReference type="Proteomes" id="UP000027238"/>
    </source>
</evidence>
<keyword evidence="2" id="KW-0812">Transmembrane</keyword>
<keyword evidence="2" id="KW-1133">Transmembrane helix</keyword>
<keyword evidence="4" id="KW-1185">Reference proteome</keyword>
<proteinExistence type="predicted"/>
<sequence length="478" mass="52738">MGGAGAAATATATGTAIAATATATSIGAGGVVGGGAVFAASGLAAVSFLACKSRRLAANWHVTVRLDSPGPPSKPRLRVILMLSLSVSLSLDKLWIVPFSAQHYDPSPPLGQDHNRAPNRIDLDLPPLVALGLPLRHCLEQPVKQQIPYVALPALRPALHFRVCVPPPNVRAERAHVTFELTQLKRLALPRSLRLRLRPDLRRPPVRVVHDPLHRRPLGRRRHHCLQVVPQHLPPRLLPVPLHRLPPAARYHLPLAVAKVLQDLVHRREPHQDVVLVPHERQRAAPTHHPRELRPRPFVVEPVRRLTRHREVHRPVARERQVLGAPLPERDLGVPRRLGRLLDHACARVDADHAPKVRRELARDDPVAAPQVQRRAVGRRRLVVAAAVVLIPSAWIPNSYVSDHGNPKPQAMPGPLRHAIRTKAKNTRQTTLHQTASQYNRGSQRQSPPCAVGGRLHFLALGRYLHRALLGDLGPLHG</sequence>
<feature type="transmembrane region" description="Helical" evidence="2">
    <location>
        <begin position="28"/>
        <end position="51"/>
    </location>
</feature>
<evidence type="ECO:0000256" key="2">
    <source>
        <dbReference type="SAM" id="Phobius"/>
    </source>
</evidence>
<feature type="region of interest" description="Disordered" evidence="1">
    <location>
        <begin position="425"/>
        <end position="449"/>
    </location>
</feature>
<evidence type="ECO:0000256" key="1">
    <source>
        <dbReference type="SAM" id="MobiDB-lite"/>
    </source>
</evidence>
<name>A0A066X4L7_COLSU</name>
<feature type="compositionally biased region" description="Polar residues" evidence="1">
    <location>
        <begin position="427"/>
        <end position="447"/>
    </location>
</feature>
<dbReference type="AlphaFoldDB" id="A0A066X4L7"/>
<protein>
    <submittedName>
        <fullName evidence="3">Uncharacterized protein</fullName>
    </submittedName>
</protein>